<gene>
    <name evidence="6" type="ORF">BLM47_01805</name>
</gene>
<comment type="caution">
    <text evidence="6">The sequence shown here is derived from an EMBL/GenBank/DDBJ whole genome shotgun (WGS) entry which is preliminary data.</text>
</comment>
<evidence type="ECO:0000256" key="1">
    <source>
        <dbReference type="ARBA" id="ARBA00023015"/>
    </source>
</evidence>
<dbReference type="InterPro" id="IPR028082">
    <property type="entry name" value="Peripla_BP_I"/>
</dbReference>
<name>A0A2A6E3K3_9BACL</name>
<dbReference type="AlphaFoldDB" id="A0A2A6E3K3"/>
<feature type="domain" description="Transcriptional regulator LacI/GalR-like sensor" evidence="5">
    <location>
        <begin position="34"/>
        <end position="92"/>
    </location>
</feature>
<accession>A0A2A6E3K3</accession>
<evidence type="ECO:0000256" key="3">
    <source>
        <dbReference type="ARBA" id="ARBA00023163"/>
    </source>
</evidence>
<protein>
    <recommendedName>
        <fullName evidence="5">Transcriptional regulator LacI/GalR-like sensor domain-containing protein</fullName>
    </recommendedName>
</protein>
<dbReference type="GO" id="GO:0003677">
    <property type="term" value="F:DNA binding"/>
    <property type="evidence" value="ECO:0007669"/>
    <property type="project" value="UniProtKB-KW"/>
</dbReference>
<proteinExistence type="predicted"/>
<organism evidence="6 7">
    <name type="scientific">Candidatus Reconcilbacillus cellulovorans</name>
    <dbReference type="NCBI Taxonomy" id="1906605"/>
    <lineage>
        <taxon>Bacteria</taxon>
        <taxon>Bacillati</taxon>
        <taxon>Bacillota</taxon>
        <taxon>Bacilli</taxon>
        <taxon>Bacillales</taxon>
        <taxon>Paenibacillaceae</taxon>
        <taxon>Candidatus Reconcilbacillus</taxon>
    </lineage>
</organism>
<dbReference type="Gene3D" id="3.40.50.2300">
    <property type="match status" value="1"/>
</dbReference>
<evidence type="ECO:0000313" key="6">
    <source>
        <dbReference type="EMBL" id="PDO11492.1"/>
    </source>
</evidence>
<evidence type="ECO:0000259" key="5">
    <source>
        <dbReference type="Pfam" id="PF13377"/>
    </source>
</evidence>
<dbReference type="Proteomes" id="UP000243688">
    <property type="component" value="Unassembled WGS sequence"/>
</dbReference>
<dbReference type="SUPFAM" id="SSF53822">
    <property type="entry name" value="Periplasmic binding protein-like I"/>
    <property type="match status" value="1"/>
</dbReference>
<evidence type="ECO:0000256" key="4">
    <source>
        <dbReference type="SAM" id="MobiDB-lite"/>
    </source>
</evidence>
<dbReference type="EMBL" id="MOXJ01000002">
    <property type="protein sequence ID" value="PDO11492.1"/>
    <property type="molecule type" value="Genomic_DNA"/>
</dbReference>
<evidence type="ECO:0000313" key="7">
    <source>
        <dbReference type="Proteomes" id="UP000243688"/>
    </source>
</evidence>
<feature type="region of interest" description="Disordered" evidence="4">
    <location>
        <begin position="92"/>
        <end position="130"/>
    </location>
</feature>
<dbReference type="InterPro" id="IPR046335">
    <property type="entry name" value="LacI/GalR-like_sensor"/>
</dbReference>
<keyword evidence="2" id="KW-0238">DNA-binding</keyword>
<reference evidence="6 7" key="1">
    <citation type="submission" date="2016-12" db="EMBL/GenBank/DDBJ databases">
        <title>Candidatus Reconcilibacillus cellulovorans genome.</title>
        <authorList>
            <person name="Kolinko S."/>
            <person name="Wu Y.-W."/>
            <person name="Tachea F."/>
            <person name="Denzel E."/>
            <person name="Hiras J."/>
            <person name="Baecker N."/>
            <person name="Chan L.J."/>
            <person name="Eichorst S.A."/>
            <person name="Frey D."/>
            <person name="Adams P.D."/>
            <person name="Pray T."/>
            <person name="Tanjore D."/>
            <person name="Petzold C.J."/>
            <person name="Gladden J.M."/>
            <person name="Simmons B.A."/>
            <person name="Singer S.W."/>
        </authorList>
    </citation>
    <scope>NUCLEOTIDE SEQUENCE [LARGE SCALE GENOMIC DNA]</scope>
    <source>
        <strain evidence="6">JTherm</strain>
    </source>
</reference>
<keyword evidence="1" id="KW-0805">Transcription regulation</keyword>
<evidence type="ECO:0000256" key="2">
    <source>
        <dbReference type="ARBA" id="ARBA00023125"/>
    </source>
</evidence>
<sequence length="130" mass="14636">MIKKVLDNLISKKVDGILYIGVHPRDVTGILETGFDNRECSFYYTPKLTTMDLPLREMGIKAMDTIYRVINRTGDDLPRTVKLKCRLVERRTPTPGPSFCHPHVARGGRPGSGRRGSENAIFLLPSHKQS</sequence>
<keyword evidence="3" id="KW-0804">Transcription</keyword>
<dbReference type="Pfam" id="PF13377">
    <property type="entry name" value="Peripla_BP_3"/>
    <property type="match status" value="1"/>
</dbReference>